<dbReference type="AlphaFoldDB" id="A0A8X7VG01"/>
<reference evidence="3 4" key="1">
    <citation type="submission" date="2020-02" db="EMBL/GenBank/DDBJ databases">
        <authorList>
            <person name="Ma Q."/>
            <person name="Huang Y."/>
            <person name="Song X."/>
            <person name="Pei D."/>
        </authorList>
    </citation>
    <scope>NUCLEOTIDE SEQUENCE [LARGE SCALE GENOMIC DNA]</scope>
    <source>
        <strain evidence="3">Sxm20200214</strain>
        <tissue evidence="3">Leaf</tissue>
    </source>
</reference>
<dbReference type="Pfam" id="PF13456">
    <property type="entry name" value="RVT_3"/>
    <property type="match status" value="1"/>
</dbReference>
<keyword evidence="1" id="KW-0812">Transmembrane</keyword>
<feature type="transmembrane region" description="Helical" evidence="1">
    <location>
        <begin position="42"/>
        <end position="57"/>
    </location>
</feature>
<organism evidence="3 4">
    <name type="scientific">Brassica carinata</name>
    <name type="common">Ethiopian mustard</name>
    <name type="synonym">Abyssinian cabbage</name>
    <dbReference type="NCBI Taxonomy" id="52824"/>
    <lineage>
        <taxon>Eukaryota</taxon>
        <taxon>Viridiplantae</taxon>
        <taxon>Streptophyta</taxon>
        <taxon>Embryophyta</taxon>
        <taxon>Tracheophyta</taxon>
        <taxon>Spermatophyta</taxon>
        <taxon>Magnoliopsida</taxon>
        <taxon>eudicotyledons</taxon>
        <taxon>Gunneridae</taxon>
        <taxon>Pentapetalae</taxon>
        <taxon>rosids</taxon>
        <taxon>malvids</taxon>
        <taxon>Brassicales</taxon>
        <taxon>Brassicaceae</taxon>
        <taxon>Brassiceae</taxon>
        <taxon>Brassica</taxon>
    </lineage>
</organism>
<feature type="domain" description="RNase H type-1" evidence="2">
    <location>
        <begin position="1"/>
        <end position="58"/>
    </location>
</feature>
<gene>
    <name evidence="3" type="ORF">Bca52824_022164</name>
</gene>
<evidence type="ECO:0000313" key="4">
    <source>
        <dbReference type="Proteomes" id="UP000886595"/>
    </source>
</evidence>
<evidence type="ECO:0000313" key="3">
    <source>
        <dbReference type="EMBL" id="KAG2310607.1"/>
    </source>
</evidence>
<sequence>MAEALAVLAAMTFARDHGIDSISLFSVSQVLINTINRHKMKLAIMAFFVISILYLSHSRQFSLTLSLEQLMLETDSVTKEAL</sequence>
<proteinExistence type="predicted"/>
<dbReference type="GO" id="GO:0004523">
    <property type="term" value="F:RNA-DNA hybrid ribonuclease activity"/>
    <property type="evidence" value="ECO:0007669"/>
    <property type="project" value="InterPro"/>
</dbReference>
<keyword evidence="4" id="KW-1185">Reference proteome</keyword>
<dbReference type="InterPro" id="IPR002156">
    <property type="entry name" value="RNaseH_domain"/>
</dbReference>
<accession>A0A8X7VG01</accession>
<name>A0A8X7VG01_BRACI</name>
<evidence type="ECO:0000259" key="2">
    <source>
        <dbReference type="Pfam" id="PF13456"/>
    </source>
</evidence>
<dbReference type="EMBL" id="JAAMPC010000005">
    <property type="protein sequence ID" value="KAG2310607.1"/>
    <property type="molecule type" value="Genomic_DNA"/>
</dbReference>
<dbReference type="Proteomes" id="UP000886595">
    <property type="component" value="Unassembled WGS sequence"/>
</dbReference>
<dbReference type="GO" id="GO:0003676">
    <property type="term" value="F:nucleic acid binding"/>
    <property type="evidence" value="ECO:0007669"/>
    <property type="project" value="InterPro"/>
</dbReference>
<keyword evidence="1" id="KW-0472">Membrane</keyword>
<comment type="caution">
    <text evidence="3">The sequence shown here is derived from an EMBL/GenBank/DDBJ whole genome shotgun (WGS) entry which is preliminary data.</text>
</comment>
<keyword evidence="1" id="KW-1133">Transmembrane helix</keyword>
<evidence type="ECO:0000256" key="1">
    <source>
        <dbReference type="SAM" id="Phobius"/>
    </source>
</evidence>
<protein>
    <recommendedName>
        <fullName evidence="2">RNase H type-1 domain-containing protein</fullName>
    </recommendedName>
</protein>